<dbReference type="PRINTS" id="PR01438">
    <property type="entry name" value="UNVRSLSTRESS"/>
</dbReference>
<dbReference type="Gene3D" id="3.40.50.620">
    <property type="entry name" value="HUPs"/>
    <property type="match status" value="1"/>
</dbReference>
<sequence>MYDSILLPTDGSEGATEALEHALAAADAYGADLHLVSVVDRRVVLAADTDEKSSVRRELSEDAAAAVDRLATRAAEAGIPTTTATPEGVPYREILSYADGEAIDLIVIGTQGRTGREKRLNLGSTTERIVKKAERPILVVDIG</sequence>
<dbReference type="AlphaFoldDB" id="A0A9R1CR28"/>
<protein>
    <submittedName>
        <fullName evidence="3">Universal stress protein</fullName>
    </submittedName>
</protein>
<dbReference type="PANTHER" id="PTHR46268">
    <property type="entry name" value="STRESS RESPONSE PROTEIN NHAX"/>
    <property type="match status" value="1"/>
</dbReference>
<proteinExistence type="inferred from homology"/>
<reference evidence="3" key="1">
    <citation type="journal article" date="2023" name="Front. Microbiol.">
        <title>Genomic-based phylogenetic and metabolic analyses of the genus Natronomonas, and description of Natronomonas aquatica sp. nov.</title>
        <authorList>
            <person name="Garcia-Roldan A."/>
            <person name="Duran-Viseras A."/>
            <person name="de la Haba R.R."/>
            <person name="Corral P."/>
            <person name="Sanchez-Porro C."/>
            <person name="Ventosa A."/>
        </authorList>
    </citation>
    <scope>NUCLEOTIDE SEQUENCE</scope>
    <source>
        <strain evidence="3">F2-12</strain>
    </source>
</reference>
<comment type="caution">
    <text evidence="3">The sequence shown here is derived from an EMBL/GenBank/DDBJ whole genome shotgun (WGS) entry which is preliminary data.</text>
</comment>
<dbReference type="InterPro" id="IPR014729">
    <property type="entry name" value="Rossmann-like_a/b/a_fold"/>
</dbReference>
<dbReference type="InterPro" id="IPR006015">
    <property type="entry name" value="Universal_stress_UspA"/>
</dbReference>
<name>A0A9R1CR28_9EURY</name>
<feature type="domain" description="UspA" evidence="2">
    <location>
        <begin position="1"/>
        <end position="140"/>
    </location>
</feature>
<evidence type="ECO:0000313" key="3">
    <source>
        <dbReference type="EMBL" id="MCQ4332390.1"/>
    </source>
</evidence>
<gene>
    <name evidence="3" type="ORF">KM295_02585</name>
</gene>
<dbReference type="RefSeq" id="WP_256028314.1">
    <property type="nucleotide sequence ID" value="NZ_JAHLKM010000002.1"/>
</dbReference>
<evidence type="ECO:0000259" key="2">
    <source>
        <dbReference type="Pfam" id="PF00582"/>
    </source>
</evidence>
<evidence type="ECO:0000313" key="4">
    <source>
        <dbReference type="Proteomes" id="UP001139494"/>
    </source>
</evidence>
<accession>A0A9R1CR28</accession>
<keyword evidence="4" id="KW-1185">Reference proteome</keyword>
<organism evidence="3 4">
    <name type="scientific">Natronomonas aquatica</name>
    <dbReference type="NCBI Taxonomy" id="2841590"/>
    <lineage>
        <taxon>Archaea</taxon>
        <taxon>Methanobacteriati</taxon>
        <taxon>Methanobacteriota</taxon>
        <taxon>Stenosarchaea group</taxon>
        <taxon>Halobacteria</taxon>
        <taxon>Halobacteriales</taxon>
        <taxon>Natronomonadaceae</taxon>
        <taxon>Natronomonas</taxon>
    </lineage>
</organism>
<dbReference type="EMBL" id="JAHLKM010000002">
    <property type="protein sequence ID" value="MCQ4332390.1"/>
    <property type="molecule type" value="Genomic_DNA"/>
</dbReference>
<dbReference type="CDD" id="cd00293">
    <property type="entry name" value="USP-like"/>
    <property type="match status" value="1"/>
</dbReference>
<dbReference type="Proteomes" id="UP001139494">
    <property type="component" value="Unassembled WGS sequence"/>
</dbReference>
<evidence type="ECO:0000256" key="1">
    <source>
        <dbReference type="ARBA" id="ARBA00008791"/>
    </source>
</evidence>
<dbReference type="SUPFAM" id="SSF52402">
    <property type="entry name" value="Adenine nucleotide alpha hydrolases-like"/>
    <property type="match status" value="1"/>
</dbReference>
<comment type="similarity">
    <text evidence="1">Belongs to the universal stress protein A family.</text>
</comment>
<dbReference type="Pfam" id="PF00582">
    <property type="entry name" value="Usp"/>
    <property type="match status" value="1"/>
</dbReference>
<dbReference type="PANTHER" id="PTHR46268:SF6">
    <property type="entry name" value="UNIVERSAL STRESS PROTEIN UP12"/>
    <property type="match status" value="1"/>
</dbReference>
<dbReference type="InterPro" id="IPR006016">
    <property type="entry name" value="UspA"/>
</dbReference>